<dbReference type="InterPro" id="IPR002048">
    <property type="entry name" value="EF_hand_dom"/>
</dbReference>
<dbReference type="AlphaFoldDB" id="A0ABD2Q9H2"/>
<evidence type="ECO:0000313" key="4">
    <source>
        <dbReference type="EMBL" id="KAL3316190.1"/>
    </source>
</evidence>
<feature type="region of interest" description="Disordered" evidence="2">
    <location>
        <begin position="170"/>
        <end position="191"/>
    </location>
</feature>
<protein>
    <recommendedName>
        <fullName evidence="3">EF-hand domain-containing protein</fullName>
    </recommendedName>
</protein>
<evidence type="ECO:0000313" key="5">
    <source>
        <dbReference type="Proteomes" id="UP001626550"/>
    </source>
</evidence>
<dbReference type="Proteomes" id="UP001626550">
    <property type="component" value="Unassembled WGS sequence"/>
</dbReference>
<dbReference type="InterPro" id="IPR018247">
    <property type="entry name" value="EF_Hand_1_Ca_BS"/>
</dbReference>
<name>A0ABD2Q9H2_9PLAT</name>
<reference evidence="4 5" key="1">
    <citation type="submission" date="2024-11" db="EMBL/GenBank/DDBJ databases">
        <title>Adaptive evolution of stress response genes in parasites aligns with host niche diversity.</title>
        <authorList>
            <person name="Hahn C."/>
            <person name="Resl P."/>
        </authorList>
    </citation>
    <scope>NUCLEOTIDE SEQUENCE [LARGE SCALE GENOMIC DNA]</scope>
    <source>
        <strain evidence="4">EGGRZ-B1_66</strain>
        <tissue evidence="4">Body</tissue>
    </source>
</reference>
<proteinExistence type="predicted"/>
<dbReference type="SUPFAM" id="SSF47473">
    <property type="entry name" value="EF-hand"/>
    <property type="match status" value="1"/>
</dbReference>
<gene>
    <name evidence="4" type="ORF">Ciccas_005163</name>
</gene>
<dbReference type="Gene3D" id="1.10.238.10">
    <property type="entry name" value="EF-hand"/>
    <property type="match status" value="1"/>
</dbReference>
<dbReference type="PROSITE" id="PS00018">
    <property type="entry name" value="EF_HAND_1"/>
    <property type="match status" value="1"/>
</dbReference>
<evidence type="ECO:0000259" key="3">
    <source>
        <dbReference type="Pfam" id="PF13499"/>
    </source>
</evidence>
<sequence>MNFLSRFESIDRDNDGVITESDLEYYSRKHLAGSHFTQTWLLLFDLDHDEVISYHDIEDLIAKYGPKSDFVNELNEMTDSDYFDSESDTDSSEEDKPEPPPFRKPVEEEDSLPPKVQILGSDLSTKTQSEYKVLCATRSYILRSKPLKYCYGIGLLGFSYESIILEDSAENGETGTPSDSDDESSYASLERQRNADKASALNRFTCAFKSYANKAIDCCSKMTTDVRRQFYRRSSSKTMEDLKANCKIHRELKLCEVQGERLVKHLERHYGGNWKFVLNPNPGVTIQHHSDGLIFFKFRDDYFHHAILIWRALEVKERFFQKFWRMITQMCDSNNSS</sequence>
<organism evidence="4 5">
    <name type="scientific">Cichlidogyrus casuarinus</name>
    <dbReference type="NCBI Taxonomy" id="1844966"/>
    <lineage>
        <taxon>Eukaryota</taxon>
        <taxon>Metazoa</taxon>
        <taxon>Spiralia</taxon>
        <taxon>Lophotrochozoa</taxon>
        <taxon>Platyhelminthes</taxon>
        <taxon>Monogenea</taxon>
        <taxon>Monopisthocotylea</taxon>
        <taxon>Dactylogyridea</taxon>
        <taxon>Ancyrocephalidae</taxon>
        <taxon>Cichlidogyrus</taxon>
    </lineage>
</organism>
<feature type="region of interest" description="Disordered" evidence="2">
    <location>
        <begin position="81"/>
        <end position="119"/>
    </location>
</feature>
<evidence type="ECO:0000256" key="1">
    <source>
        <dbReference type="ARBA" id="ARBA00022837"/>
    </source>
</evidence>
<evidence type="ECO:0000256" key="2">
    <source>
        <dbReference type="SAM" id="MobiDB-lite"/>
    </source>
</evidence>
<accession>A0ABD2Q9H2</accession>
<keyword evidence="1" id="KW-0106">Calcium</keyword>
<dbReference type="InterPro" id="IPR011992">
    <property type="entry name" value="EF-hand-dom_pair"/>
</dbReference>
<keyword evidence="5" id="KW-1185">Reference proteome</keyword>
<dbReference type="EMBL" id="JBJKFK010000585">
    <property type="protein sequence ID" value="KAL3316190.1"/>
    <property type="molecule type" value="Genomic_DNA"/>
</dbReference>
<comment type="caution">
    <text evidence="4">The sequence shown here is derived from an EMBL/GenBank/DDBJ whole genome shotgun (WGS) entry which is preliminary data.</text>
</comment>
<feature type="compositionally biased region" description="Acidic residues" evidence="2">
    <location>
        <begin position="81"/>
        <end position="96"/>
    </location>
</feature>
<dbReference type="Pfam" id="PF13499">
    <property type="entry name" value="EF-hand_7"/>
    <property type="match status" value="1"/>
</dbReference>
<feature type="domain" description="EF-hand" evidence="3">
    <location>
        <begin position="6"/>
        <end position="60"/>
    </location>
</feature>